<evidence type="ECO:0000313" key="7">
    <source>
        <dbReference type="EMBL" id="CAK9077671.1"/>
    </source>
</evidence>
<gene>
    <name evidence="7" type="ORF">CCMP2556_LOCUS38278</name>
</gene>
<dbReference type="PROSITE" id="PS51192">
    <property type="entry name" value="HELICASE_ATP_BIND_1"/>
    <property type="match status" value="1"/>
</dbReference>
<evidence type="ECO:0000256" key="4">
    <source>
        <dbReference type="RuleBase" id="RU365068"/>
    </source>
</evidence>
<dbReference type="InterPro" id="IPR014001">
    <property type="entry name" value="Helicase_ATP-bd"/>
</dbReference>
<dbReference type="Proteomes" id="UP001642484">
    <property type="component" value="Unassembled WGS sequence"/>
</dbReference>
<feature type="compositionally biased region" description="Low complexity" evidence="5">
    <location>
        <begin position="15"/>
        <end position="35"/>
    </location>
</feature>
<comment type="catalytic activity">
    <reaction evidence="4">
        <text>ATP + H2O = ADP + phosphate + H(+)</text>
        <dbReference type="Rhea" id="RHEA:13065"/>
        <dbReference type="ChEBI" id="CHEBI:15377"/>
        <dbReference type="ChEBI" id="CHEBI:15378"/>
        <dbReference type="ChEBI" id="CHEBI:30616"/>
        <dbReference type="ChEBI" id="CHEBI:43474"/>
        <dbReference type="ChEBI" id="CHEBI:456216"/>
        <dbReference type="EC" id="3.6.4.13"/>
    </reaction>
</comment>
<dbReference type="EC" id="3.6.4.13" evidence="4"/>
<dbReference type="SUPFAM" id="SSF52540">
    <property type="entry name" value="P-loop containing nucleoside triphosphate hydrolases"/>
    <property type="match status" value="1"/>
</dbReference>
<evidence type="ECO:0000256" key="5">
    <source>
        <dbReference type="SAM" id="MobiDB-lite"/>
    </source>
</evidence>
<dbReference type="SMART" id="SM00487">
    <property type="entry name" value="DEXDc"/>
    <property type="match status" value="1"/>
</dbReference>
<keyword evidence="1 4" id="KW-0547">Nucleotide-binding</keyword>
<keyword evidence="4" id="KW-0694">RNA-binding</keyword>
<keyword evidence="3 4" id="KW-0067">ATP-binding</keyword>
<feature type="domain" description="Helicase ATP-binding" evidence="6">
    <location>
        <begin position="142"/>
        <end position="355"/>
    </location>
</feature>
<comment type="function">
    <text evidence="4">RNA helicase.</text>
</comment>
<comment type="similarity">
    <text evidence="4">Belongs to the DEAD box helicase family.</text>
</comment>
<protein>
    <recommendedName>
        <fullName evidence="4">ATP-dependent RNA helicase</fullName>
        <ecNumber evidence="4">3.6.4.13</ecNumber>
    </recommendedName>
</protein>
<dbReference type="EMBL" id="CAXAMN010023450">
    <property type="protein sequence ID" value="CAK9077671.1"/>
    <property type="molecule type" value="Genomic_DNA"/>
</dbReference>
<keyword evidence="2 4" id="KW-0378">Hydrolase</keyword>
<accession>A0ABP0PPG9</accession>
<reference evidence="7 8" key="1">
    <citation type="submission" date="2024-02" db="EMBL/GenBank/DDBJ databases">
        <authorList>
            <person name="Chen Y."/>
            <person name="Shah S."/>
            <person name="Dougan E. K."/>
            <person name="Thang M."/>
            <person name="Chan C."/>
        </authorList>
    </citation>
    <scope>NUCLEOTIDE SEQUENCE [LARGE SCALE GENOMIC DNA]</scope>
</reference>
<sequence length="523" mass="57295">MALATPHASSPPSPAIARAPCAARPAPTPAVRASQASSLAAASVVTLWVVRRRGRSATAPQRSRVSALAPELVKVNEGVEDEDQEDQEVANARNTRKFELWPGISDTMVDFGGLPIPQRLADAFTERGIVEPSPIQETPQVMPKLARGEHVIIHAPTGGGKTLGYLLPLLARLQPTMHVGLQALLFVPTAELALQVGRELKWLIYVLAGGAEGMCWFNPQVPQEIACQVLLSRSNLWDAVRQDASIMVTTPGLIRSELQMLKWEARRFSETLKLFLASNLHTIITDEVDALTPLQSTVAKGPEKVGAAERVSAFVLDEVRSRYRNRPVQLVVSSATANSRKVAASLDRLIQRKYPKRRDRARRQPPELVQAEAEVLRVAAPSGQTRRRAEGPDAASTGAFVPMPKGIRHCLALVEDRDNGLVMGQPRYTAMASIVRNLKGSGHVLVFVPERVKLDAMVMLLKRAGIANTSKYRSEVGLGVSTEQLMDNDFQRKPKMNSSYRGRPAEQSINPLLALQQYQDVCR</sequence>
<feature type="region of interest" description="Disordered" evidence="5">
    <location>
        <begin position="1"/>
        <end position="35"/>
    </location>
</feature>
<feature type="region of interest" description="Disordered" evidence="5">
    <location>
        <begin position="380"/>
        <end position="399"/>
    </location>
</feature>
<evidence type="ECO:0000256" key="2">
    <source>
        <dbReference type="ARBA" id="ARBA00022801"/>
    </source>
</evidence>
<comment type="caution">
    <text evidence="7">The sequence shown here is derived from an EMBL/GenBank/DDBJ whole genome shotgun (WGS) entry which is preliminary data.</text>
</comment>
<evidence type="ECO:0000256" key="3">
    <source>
        <dbReference type="ARBA" id="ARBA00022840"/>
    </source>
</evidence>
<comment type="domain">
    <text evidence="4">The Q motif is unique to and characteristic of the DEAD box family of RNA helicases and controls ATP binding and hydrolysis.</text>
</comment>
<dbReference type="Pfam" id="PF00270">
    <property type="entry name" value="DEAD"/>
    <property type="match status" value="1"/>
</dbReference>
<dbReference type="InterPro" id="IPR011545">
    <property type="entry name" value="DEAD/DEAH_box_helicase_dom"/>
</dbReference>
<evidence type="ECO:0000313" key="8">
    <source>
        <dbReference type="Proteomes" id="UP001642484"/>
    </source>
</evidence>
<dbReference type="InterPro" id="IPR027417">
    <property type="entry name" value="P-loop_NTPase"/>
</dbReference>
<dbReference type="Gene3D" id="3.40.50.300">
    <property type="entry name" value="P-loop containing nucleotide triphosphate hydrolases"/>
    <property type="match status" value="1"/>
</dbReference>
<proteinExistence type="inferred from homology"/>
<keyword evidence="8" id="KW-1185">Reference proteome</keyword>
<keyword evidence="4" id="KW-0347">Helicase</keyword>
<dbReference type="PANTHER" id="PTHR24031">
    <property type="entry name" value="RNA HELICASE"/>
    <property type="match status" value="1"/>
</dbReference>
<evidence type="ECO:0000259" key="6">
    <source>
        <dbReference type="PROSITE" id="PS51192"/>
    </source>
</evidence>
<organism evidence="7 8">
    <name type="scientific">Durusdinium trenchii</name>
    <dbReference type="NCBI Taxonomy" id="1381693"/>
    <lineage>
        <taxon>Eukaryota</taxon>
        <taxon>Sar</taxon>
        <taxon>Alveolata</taxon>
        <taxon>Dinophyceae</taxon>
        <taxon>Suessiales</taxon>
        <taxon>Symbiodiniaceae</taxon>
        <taxon>Durusdinium</taxon>
    </lineage>
</organism>
<evidence type="ECO:0000256" key="1">
    <source>
        <dbReference type="ARBA" id="ARBA00022741"/>
    </source>
</evidence>
<name>A0ABP0PPG9_9DINO</name>